<dbReference type="AlphaFoldDB" id="A0A448WGY6"/>
<feature type="compositionally biased region" description="Polar residues" evidence="1">
    <location>
        <begin position="148"/>
        <end position="164"/>
    </location>
</feature>
<feature type="region of interest" description="Disordered" evidence="1">
    <location>
        <begin position="148"/>
        <end position="211"/>
    </location>
</feature>
<accession>A0A448WGY6</accession>
<dbReference type="Proteomes" id="UP000784294">
    <property type="component" value="Unassembled WGS sequence"/>
</dbReference>
<feature type="region of interest" description="Disordered" evidence="1">
    <location>
        <begin position="255"/>
        <end position="288"/>
    </location>
</feature>
<gene>
    <name evidence="2" type="ORF">PXEA_LOCUS4941</name>
</gene>
<protein>
    <submittedName>
        <fullName evidence="2">Uncharacterized protein</fullName>
    </submittedName>
</protein>
<feature type="compositionally biased region" description="Low complexity" evidence="1">
    <location>
        <begin position="169"/>
        <end position="188"/>
    </location>
</feature>
<evidence type="ECO:0000313" key="2">
    <source>
        <dbReference type="EMBL" id="VEL11501.1"/>
    </source>
</evidence>
<keyword evidence="3" id="KW-1185">Reference proteome</keyword>
<evidence type="ECO:0000256" key="1">
    <source>
        <dbReference type="SAM" id="MobiDB-lite"/>
    </source>
</evidence>
<dbReference type="EMBL" id="CAAALY010011987">
    <property type="protein sequence ID" value="VEL11501.1"/>
    <property type="molecule type" value="Genomic_DNA"/>
</dbReference>
<feature type="compositionally biased region" description="Low complexity" evidence="1">
    <location>
        <begin position="258"/>
        <end position="273"/>
    </location>
</feature>
<comment type="caution">
    <text evidence="2">The sequence shown here is derived from an EMBL/GenBank/DDBJ whole genome shotgun (WGS) entry which is preliminary data.</text>
</comment>
<feature type="compositionally biased region" description="Low complexity" evidence="1">
    <location>
        <begin position="195"/>
        <end position="207"/>
    </location>
</feature>
<name>A0A448WGY6_9PLAT</name>
<feature type="non-terminal residue" evidence="2">
    <location>
        <position position="322"/>
    </location>
</feature>
<reference evidence="2" key="1">
    <citation type="submission" date="2018-11" db="EMBL/GenBank/DDBJ databases">
        <authorList>
            <consortium name="Pathogen Informatics"/>
        </authorList>
    </citation>
    <scope>NUCLEOTIDE SEQUENCE</scope>
</reference>
<organism evidence="2 3">
    <name type="scientific">Protopolystoma xenopodis</name>
    <dbReference type="NCBI Taxonomy" id="117903"/>
    <lineage>
        <taxon>Eukaryota</taxon>
        <taxon>Metazoa</taxon>
        <taxon>Spiralia</taxon>
        <taxon>Lophotrochozoa</taxon>
        <taxon>Platyhelminthes</taxon>
        <taxon>Monogenea</taxon>
        <taxon>Polyopisthocotylea</taxon>
        <taxon>Polystomatidea</taxon>
        <taxon>Polystomatidae</taxon>
        <taxon>Protopolystoma</taxon>
    </lineage>
</organism>
<sequence>MAPLTEGAGKTFGNVPSQWCNAGNHGYYGRGHRTRYVPQGLPDAPTKLRKQVRTNTIKLKETSTKQKQPKVTRSLCKGSIYPVAPEYGFDLKRILCFFTLPKPSHVRTVYVSCSQKHLTVCYTPPWQLPYQGLAEDLLQHKAIAFVSGSSSEHMSDSPRQTSRAQARESGQSPTSSSLTSTAGSTSAPVSGRQASGGESVGSSEAGGTRTRSGLLRVDSQCQLSPVQVLVDGAGQPGRPSRQAWAFSASPSLAPATLTTSGPSSTGFSSGSSPQVPTPRNLRGANGTTGFRPGELKWCTRLTFSAGQKLPCGLNRMNYVVSQ</sequence>
<proteinExistence type="predicted"/>
<evidence type="ECO:0000313" key="3">
    <source>
        <dbReference type="Proteomes" id="UP000784294"/>
    </source>
</evidence>